<reference evidence="3 4" key="1">
    <citation type="submission" date="2020-08" db="EMBL/GenBank/DDBJ databases">
        <title>A Genomic Blueprint of the Chicken Gut Microbiome.</title>
        <authorList>
            <person name="Gilroy R."/>
            <person name="Ravi A."/>
            <person name="Getino M."/>
            <person name="Pursley I."/>
            <person name="Horton D.L."/>
            <person name="Alikhan N.-F."/>
            <person name="Baker D."/>
            <person name="Gharbi K."/>
            <person name="Hall N."/>
            <person name="Watson M."/>
            <person name="Adriaenssens E.M."/>
            <person name="Foster-Nyarko E."/>
            <person name="Jarju S."/>
            <person name="Secka A."/>
            <person name="Antonio M."/>
            <person name="Oren A."/>
            <person name="Chaudhuri R."/>
            <person name="La Ragione R.M."/>
            <person name="Hildebrand F."/>
            <person name="Pallen M.J."/>
        </authorList>
    </citation>
    <scope>NUCLEOTIDE SEQUENCE [LARGE SCALE GENOMIC DNA]</scope>
    <source>
        <strain evidence="3 4">Sa2CVA6</strain>
    </source>
</reference>
<sequence length="298" mass="31554">MTNLLSKLLAALGLMGTVLSMSACSTTAVGASAIGAVAEAVAGNSYSKESRRRAEMQSDLQSYEEAQTPQHVENEAAYLNVVEQMQKQGLWFASLAHIDALETRWAVSERSRLLRADALRQTGQKEPSSVLYRQLLRSPSAARALHGLGLIAAADGQFEAAVSQMQAAQKIAPTDALLLNDLGYALLHTGRGVDAGMPLKQAAQLLPQNTRIQSNLAVYLALFGSTSEALAWMNQSGMGAEQRMRVLEQARTLSAPAEGAASSRPIQVLGAAPQAAVVEVGRSPLIFEKQLASTAAAL</sequence>
<dbReference type="PROSITE" id="PS50005">
    <property type="entry name" value="TPR"/>
    <property type="match status" value="1"/>
</dbReference>
<feature type="repeat" description="TPR" evidence="1">
    <location>
        <begin position="142"/>
        <end position="175"/>
    </location>
</feature>
<evidence type="ECO:0000256" key="1">
    <source>
        <dbReference type="PROSITE-ProRule" id="PRU00339"/>
    </source>
</evidence>
<feature type="signal peptide" evidence="2">
    <location>
        <begin position="1"/>
        <end position="23"/>
    </location>
</feature>
<name>A0ABR8S908_9BURK</name>
<dbReference type="Proteomes" id="UP000634919">
    <property type="component" value="Unassembled WGS sequence"/>
</dbReference>
<dbReference type="PROSITE" id="PS51257">
    <property type="entry name" value="PROKAR_LIPOPROTEIN"/>
    <property type="match status" value="1"/>
</dbReference>
<evidence type="ECO:0000313" key="4">
    <source>
        <dbReference type="Proteomes" id="UP000634919"/>
    </source>
</evidence>
<dbReference type="RefSeq" id="WP_191722365.1">
    <property type="nucleotide sequence ID" value="NZ_JACSQK010000003.1"/>
</dbReference>
<comment type="caution">
    <text evidence="3">The sequence shown here is derived from an EMBL/GenBank/DDBJ whole genome shotgun (WGS) entry which is preliminary data.</text>
</comment>
<gene>
    <name evidence="3" type="ORF">H9646_05570</name>
</gene>
<dbReference type="Gene3D" id="1.25.40.10">
    <property type="entry name" value="Tetratricopeptide repeat domain"/>
    <property type="match status" value="1"/>
</dbReference>
<organism evidence="3 4">
    <name type="scientific">Comamonas avium</name>
    <dbReference type="NCBI Taxonomy" id="2762231"/>
    <lineage>
        <taxon>Bacteria</taxon>
        <taxon>Pseudomonadati</taxon>
        <taxon>Pseudomonadota</taxon>
        <taxon>Betaproteobacteria</taxon>
        <taxon>Burkholderiales</taxon>
        <taxon>Comamonadaceae</taxon>
        <taxon>Comamonas</taxon>
    </lineage>
</organism>
<keyword evidence="4" id="KW-1185">Reference proteome</keyword>
<dbReference type="InterPro" id="IPR019734">
    <property type="entry name" value="TPR_rpt"/>
</dbReference>
<evidence type="ECO:0000313" key="3">
    <source>
        <dbReference type="EMBL" id="MBD7959941.1"/>
    </source>
</evidence>
<dbReference type="EMBL" id="JACSQK010000003">
    <property type="protein sequence ID" value="MBD7959941.1"/>
    <property type="molecule type" value="Genomic_DNA"/>
</dbReference>
<accession>A0ABR8S908</accession>
<evidence type="ECO:0000256" key="2">
    <source>
        <dbReference type="SAM" id="SignalP"/>
    </source>
</evidence>
<feature type="chain" id="PRO_5045441007" evidence="2">
    <location>
        <begin position="24"/>
        <end position="298"/>
    </location>
</feature>
<keyword evidence="2" id="KW-0732">Signal</keyword>
<dbReference type="InterPro" id="IPR011990">
    <property type="entry name" value="TPR-like_helical_dom_sf"/>
</dbReference>
<protein>
    <submittedName>
        <fullName evidence="3">Pilus assembly protein</fullName>
    </submittedName>
</protein>
<dbReference type="SUPFAM" id="SSF48452">
    <property type="entry name" value="TPR-like"/>
    <property type="match status" value="1"/>
</dbReference>
<proteinExistence type="predicted"/>
<keyword evidence="1" id="KW-0802">TPR repeat</keyword>